<comment type="caution">
    <text evidence="1">The sequence shown here is derived from an EMBL/GenBank/DDBJ whole genome shotgun (WGS) entry which is preliminary data.</text>
</comment>
<dbReference type="Proteomes" id="UP001243212">
    <property type="component" value="Unassembled WGS sequence"/>
</dbReference>
<organism evidence="1 2">
    <name type="scientific">Trueperella bonasi</name>
    <dbReference type="NCBI Taxonomy" id="312286"/>
    <lineage>
        <taxon>Bacteria</taxon>
        <taxon>Bacillati</taxon>
        <taxon>Actinomycetota</taxon>
        <taxon>Actinomycetes</taxon>
        <taxon>Actinomycetales</taxon>
        <taxon>Actinomycetaceae</taxon>
        <taxon>Trueperella</taxon>
    </lineage>
</organism>
<dbReference type="RefSeq" id="WP_307682700.1">
    <property type="nucleotide sequence ID" value="NZ_JAUSQX010000001.1"/>
</dbReference>
<accession>A0ABT9NGF0</accession>
<keyword evidence="2" id="KW-1185">Reference proteome</keyword>
<protein>
    <recommendedName>
        <fullName evidence="3">DUF3887 domain-containing protein</fullName>
    </recommendedName>
</protein>
<name>A0ABT9NGF0_9ACTO</name>
<proteinExistence type="predicted"/>
<reference evidence="1 2" key="1">
    <citation type="submission" date="2023-07" db="EMBL/GenBank/DDBJ databases">
        <title>Sequencing the genomes of 1000 actinobacteria strains.</title>
        <authorList>
            <person name="Klenk H.-P."/>
        </authorList>
    </citation>
    <scope>NUCLEOTIDE SEQUENCE [LARGE SCALE GENOMIC DNA]</scope>
    <source>
        <strain evidence="1 2">DSM 17163</strain>
    </source>
</reference>
<dbReference type="EMBL" id="JAUSQX010000001">
    <property type="protein sequence ID" value="MDP9806477.1"/>
    <property type="molecule type" value="Genomic_DNA"/>
</dbReference>
<evidence type="ECO:0008006" key="3">
    <source>
        <dbReference type="Google" id="ProtNLM"/>
    </source>
</evidence>
<evidence type="ECO:0000313" key="1">
    <source>
        <dbReference type="EMBL" id="MDP9806477.1"/>
    </source>
</evidence>
<evidence type="ECO:0000313" key="2">
    <source>
        <dbReference type="Proteomes" id="UP001243212"/>
    </source>
</evidence>
<dbReference type="Gene3D" id="3.10.450.590">
    <property type="match status" value="1"/>
</dbReference>
<gene>
    <name evidence="1" type="ORF">J2S70_001059</name>
</gene>
<sequence length="195" mass="21609">MDPLTNIQHHLQAVNLAEVQLDDAVSQAREAGHSWAEIGAVMNISRQAAFKRFGSVKDPTTGEMMTPRDTTTIPTIAEKFIRHIAAGEEAQTMAMLHKRFHKDLPWPEIMSVWNSVITEIGELEGFSDTVVTTVKGDRTKESLLTKLYTKIIGTCVVVTTLEHEAGELMARVAIDRDGYVVGILLLPTDVTEYAF</sequence>